<feature type="DNA-binding region" description="H-T-H motif" evidence="4">
    <location>
        <begin position="33"/>
        <end position="52"/>
    </location>
</feature>
<name>A0ABS0CE95_9NOCA</name>
<accession>A0ABS0CE95</accession>
<evidence type="ECO:0000259" key="5">
    <source>
        <dbReference type="PROSITE" id="PS50977"/>
    </source>
</evidence>
<dbReference type="SUPFAM" id="SSF46689">
    <property type="entry name" value="Homeodomain-like"/>
    <property type="match status" value="1"/>
</dbReference>
<evidence type="ECO:0000313" key="6">
    <source>
        <dbReference type="EMBL" id="MBF6228654.1"/>
    </source>
</evidence>
<dbReference type="Proteomes" id="UP000807309">
    <property type="component" value="Unassembled WGS sequence"/>
</dbReference>
<dbReference type="PANTHER" id="PTHR30055:SF234">
    <property type="entry name" value="HTH-TYPE TRANSCRIPTIONAL REGULATOR BETI"/>
    <property type="match status" value="1"/>
</dbReference>
<dbReference type="Gene3D" id="1.10.357.10">
    <property type="entry name" value="Tetracycline Repressor, domain 2"/>
    <property type="match status" value="1"/>
</dbReference>
<evidence type="ECO:0000256" key="3">
    <source>
        <dbReference type="ARBA" id="ARBA00023163"/>
    </source>
</evidence>
<dbReference type="InterPro" id="IPR009057">
    <property type="entry name" value="Homeodomain-like_sf"/>
</dbReference>
<dbReference type="InterPro" id="IPR050109">
    <property type="entry name" value="HTH-type_TetR-like_transc_reg"/>
</dbReference>
<evidence type="ECO:0000313" key="7">
    <source>
        <dbReference type="Proteomes" id="UP000807309"/>
    </source>
</evidence>
<dbReference type="InterPro" id="IPR049484">
    <property type="entry name" value="Rv0078-like_C"/>
</dbReference>
<dbReference type="RefSeq" id="WP_195035534.1">
    <property type="nucleotide sequence ID" value="NZ_JADLRE010000024.1"/>
</dbReference>
<sequence length="203" mass="22566">MDALREKYAENTRQALLDAAGRLFAEREYADLSAEELVRAAGLTRGALYHHFDGKRGLFEAIVDDLENRAAQRIRTAINSVSDPFERVDRGVEEFLDVCAEREYRHVVLLQGPIGLGWQRWRELDQRHLGGLVIEAVRNLLDAALIRPYPAELIASAFYGALTELSLAITETDDRQRARGQAASLVHDLLEGLAIGAGSRSPS</sequence>
<evidence type="ECO:0000256" key="2">
    <source>
        <dbReference type="ARBA" id="ARBA00023125"/>
    </source>
</evidence>
<dbReference type="InterPro" id="IPR001647">
    <property type="entry name" value="HTH_TetR"/>
</dbReference>
<proteinExistence type="predicted"/>
<evidence type="ECO:0000256" key="4">
    <source>
        <dbReference type="PROSITE-ProRule" id="PRU00335"/>
    </source>
</evidence>
<protein>
    <submittedName>
        <fullName evidence="6">TetR/AcrR family transcriptional regulator</fullName>
    </submittedName>
</protein>
<dbReference type="EMBL" id="JADLRE010000024">
    <property type="protein sequence ID" value="MBF6228654.1"/>
    <property type="molecule type" value="Genomic_DNA"/>
</dbReference>
<keyword evidence="3" id="KW-0804">Transcription</keyword>
<organism evidence="6 7">
    <name type="scientific">Nocardia abscessus</name>
    <dbReference type="NCBI Taxonomy" id="120957"/>
    <lineage>
        <taxon>Bacteria</taxon>
        <taxon>Bacillati</taxon>
        <taxon>Actinomycetota</taxon>
        <taxon>Actinomycetes</taxon>
        <taxon>Mycobacteriales</taxon>
        <taxon>Nocardiaceae</taxon>
        <taxon>Nocardia</taxon>
    </lineage>
</organism>
<evidence type="ECO:0000256" key="1">
    <source>
        <dbReference type="ARBA" id="ARBA00023015"/>
    </source>
</evidence>
<feature type="domain" description="HTH tetR-type" evidence="5">
    <location>
        <begin position="10"/>
        <end position="70"/>
    </location>
</feature>
<keyword evidence="1" id="KW-0805">Transcription regulation</keyword>
<comment type="caution">
    <text evidence="6">The sequence shown here is derived from an EMBL/GenBank/DDBJ whole genome shotgun (WGS) entry which is preliminary data.</text>
</comment>
<keyword evidence="2 4" id="KW-0238">DNA-binding</keyword>
<gene>
    <name evidence="6" type="ORF">IU470_26550</name>
</gene>
<reference evidence="6 7" key="1">
    <citation type="submission" date="2020-10" db="EMBL/GenBank/DDBJ databases">
        <title>Identification of Nocardia species via Next-generation sequencing and recognition of intraspecies genetic diversity.</title>
        <authorList>
            <person name="Li P."/>
            <person name="Li P."/>
            <person name="Lu B."/>
        </authorList>
    </citation>
    <scope>NUCLEOTIDE SEQUENCE [LARGE SCALE GENOMIC DNA]</scope>
    <source>
        <strain evidence="6 7">N-11</strain>
    </source>
</reference>
<dbReference type="Pfam" id="PF00440">
    <property type="entry name" value="TetR_N"/>
    <property type="match status" value="1"/>
</dbReference>
<keyword evidence="7" id="KW-1185">Reference proteome</keyword>
<dbReference type="Pfam" id="PF21351">
    <property type="entry name" value="TetR_C_41"/>
    <property type="match status" value="1"/>
</dbReference>
<dbReference type="PROSITE" id="PS50977">
    <property type="entry name" value="HTH_TETR_2"/>
    <property type="match status" value="1"/>
</dbReference>
<dbReference type="PRINTS" id="PR00455">
    <property type="entry name" value="HTHTETR"/>
</dbReference>
<dbReference type="PANTHER" id="PTHR30055">
    <property type="entry name" value="HTH-TYPE TRANSCRIPTIONAL REGULATOR RUTR"/>
    <property type="match status" value="1"/>
</dbReference>